<comment type="caution">
    <text evidence="2">The sequence shown here is derived from an EMBL/GenBank/DDBJ whole genome shotgun (WGS) entry which is preliminary data.</text>
</comment>
<dbReference type="EMBL" id="CACTIH010007419">
    <property type="protein sequence ID" value="CAA3013009.1"/>
    <property type="molecule type" value="Genomic_DNA"/>
</dbReference>
<evidence type="ECO:0000313" key="3">
    <source>
        <dbReference type="Proteomes" id="UP000594638"/>
    </source>
</evidence>
<feature type="transmembrane region" description="Helical" evidence="1">
    <location>
        <begin position="61"/>
        <end position="81"/>
    </location>
</feature>
<organism evidence="2 3">
    <name type="scientific">Olea europaea subsp. europaea</name>
    <dbReference type="NCBI Taxonomy" id="158383"/>
    <lineage>
        <taxon>Eukaryota</taxon>
        <taxon>Viridiplantae</taxon>
        <taxon>Streptophyta</taxon>
        <taxon>Embryophyta</taxon>
        <taxon>Tracheophyta</taxon>
        <taxon>Spermatophyta</taxon>
        <taxon>Magnoliopsida</taxon>
        <taxon>eudicotyledons</taxon>
        <taxon>Gunneridae</taxon>
        <taxon>Pentapetalae</taxon>
        <taxon>asterids</taxon>
        <taxon>lamiids</taxon>
        <taxon>Lamiales</taxon>
        <taxon>Oleaceae</taxon>
        <taxon>Oleeae</taxon>
        <taxon>Olea</taxon>
    </lineage>
</organism>
<reference evidence="2 3" key="1">
    <citation type="submission" date="2019-12" db="EMBL/GenBank/DDBJ databases">
        <authorList>
            <person name="Alioto T."/>
            <person name="Alioto T."/>
            <person name="Gomez Garrido J."/>
        </authorList>
    </citation>
    <scope>NUCLEOTIDE SEQUENCE [LARGE SCALE GENOMIC DNA]</scope>
</reference>
<evidence type="ECO:0000313" key="2">
    <source>
        <dbReference type="EMBL" id="CAA3013009.1"/>
    </source>
</evidence>
<dbReference type="AlphaFoldDB" id="A0A8S0U284"/>
<keyword evidence="1" id="KW-0812">Transmembrane</keyword>
<accession>A0A8S0U284</accession>
<dbReference type="Proteomes" id="UP000594638">
    <property type="component" value="Unassembled WGS sequence"/>
</dbReference>
<evidence type="ECO:0000256" key="1">
    <source>
        <dbReference type="SAM" id="Phobius"/>
    </source>
</evidence>
<protein>
    <submittedName>
        <fullName evidence="2">Uncharacterized protein</fullName>
    </submittedName>
</protein>
<keyword evidence="3" id="KW-1185">Reference proteome</keyword>
<keyword evidence="1" id="KW-1133">Transmembrane helix</keyword>
<keyword evidence="1" id="KW-0472">Membrane</keyword>
<proteinExistence type="predicted"/>
<sequence length="89" mass="9697">MVLTEKTWPRAVPFPSQARPRLTCGFRRSSTTILIPIYTLLDSSVGITRRLSGGILSTLDVLGFSAIMAGILLFVAMILLVTGRENGPY</sequence>
<dbReference type="Gramene" id="OE9A107525T1">
    <property type="protein sequence ID" value="OE9A107525C1"/>
    <property type="gene ID" value="OE9A107525"/>
</dbReference>
<name>A0A8S0U284_OLEEU</name>
<gene>
    <name evidence="2" type="ORF">OLEA9_A107525</name>
</gene>